<reference evidence="2" key="1">
    <citation type="journal article" date="2005" name="PLoS Biol.">
        <title>The genomes of Oryza sativa: a history of duplications.</title>
        <authorList>
            <person name="Yu J."/>
            <person name="Wang J."/>
            <person name="Lin W."/>
            <person name="Li S."/>
            <person name="Li H."/>
            <person name="Zhou J."/>
            <person name="Ni P."/>
            <person name="Dong W."/>
            <person name="Hu S."/>
            <person name="Zeng C."/>
            <person name="Zhang J."/>
            <person name="Zhang Y."/>
            <person name="Li R."/>
            <person name="Xu Z."/>
            <person name="Li S."/>
            <person name="Li X."/>
            <person name="Zheng H."/>
            <person name="Cong L."/>
            <person name="Lin L."/>
            <person name="Yin J."/>
            <person name="Geng J."/>
            <person name="Li G."/>
            <person name="Shi J."/>
            <person name="Liu J."/>
            <person name="Lv H."/>
            <person name="Li J."/>
            <person name="Wang J."/>
            <person name="Deng Y."/>
            <person name="Ran L."/>
            <person name="Shi X."/>
            <person name="Wang X."/>
            <person name="Wu Q."/>
            <person name="Li C."/>
            <person name="Ren X."/>
            <person name="Wang J."/>
            <person name="Wang X."/>
            <person name="Li D."/>
            <person name="Liu D."/>
            <person name="Zhang X."/>
            <person name="Ji Z."/>
            <person name="Zhao W."/>
            <person name="Sun Y."/>
            <person name="Zhang Z."/>
            <person name="Bao J."/>
            <person name="Han Y."/>
            <person name="Dong L."/>
            <person name="Ji J."/>
            <person name="Chen P."/>
            <person name="Wu S."/>
            <person name="Liu J."/>
            <person name="Xiao Y."/>
            <person name="Bu D."/>
            <person name="Tan J."/>
            <person name="Yang L."/>
            <person name="Ye C."/>
            <person name="Zhang J."/>
            <person name="Xu J."/>
            <person name="Zhou Y."/>
            <person name="Yu Y."/>
            <person name="Zhang B."/>
            <person name="Zhuang S."/>
            <person name="Wei H."/>
            <person name="Liu B."/>
            <person name="Lei M."/>
            <person name="Yu H."/>
            <person name="Li Y."/>
            <person name="Xu H."/>
            <person name="Wei S."/>
            <person name="He X."/>
            <person name="Fang L."/>
            <person name="Zhang Z."/>
            <person name="Zhang Y."/>
            <person name="Huang X."/>
            <person name="Su Z."/>
            <person name="Tong W."/>
            <person name="Li J."/>
            <person name="Tong Z."/>
            <person name="Li S."/>
            <person name="Ye J."/>
            <person name="Wang L."/>
            <person name="Fang L."/>
            <person name="Lei T."/>
            <person name="Chen C."/>
            <person name="Chen H."/>
            <person name="Xu Z."/>
            <person name="Li H."/>
            <person name="Huang H."/>
            <person name="Zhang F."/>
            <person name="Xu H."/>
            <person name="Li N."/>
            <person name="Zhao C."/>
            <person name="Li S."/>
            <person name="Dong L."/>
            <person name="Huang Y."/>
            <person name="Li L."/>
            <person name="Xi Y."/>
            <person name="Qi Q."/>
            <person name="Li W."/>
            <person name="Zhang B."/>
            <person name="Hu W."/>
            <person name="Zhang Y."/>
            <person name="Tian X."/>
            <person name="Jiao Y."/>
            <person name="Liang X."/>
            <person name="Jin J."/>
            <person name="Gao L."/>
            <person name="Zheng W."/>
            <person name="Hao B."/>
            <person name="Liu S."/>
            <person name="Wang W."/>
            <person name="Yuan L."/>
            <person name="Cao M."/>
            <person name="McDermott J."/>
            <person name="Samudrala R."/>
            <person name="Wang J."/>
            <person name="Wong G.K."/>
            <person name="Yang H."/>
        </authorList>
    </citation>
    <scope>NUCLEOTIDE SEQUENCE [LARGE SCALE GENOMIC DNA]</scope>
</reference>
<feature type="compositionally biased region" description="Low complexity" evidence="1">
    <location>
        <begin position="218"/>
        <end position="232"/>
    </location>
</feature>
<protein>
    <submittedName>
        <fullName evidence="2">Uncharacterized protein</fullName>
    </submittedName>
</protein>
<dbReference type="EMBL" id="CM000140">
    <property type="protein sequence ID" value="EEE59746.1"/>
    <property type="molecule type" value="Genomic_DNA"/>
</dbReference>
<dbReference type="PANTHER" id="PTHR47069:SF14">
    <property type="entry name" value="OS07G0253400 PROTEIN"/>
    <property type="match status" value="1"/>
</dbReference>
<feature type="compositionally biased region" description="Acidic residues" evidence="1">
    <location>
        <begin position="187"/>
        <end position="203"/>
    </location>
</feature>
<reference evidence="2" key="2">
    <citation type="submission" date="2008-12" db="EMBL/GenBank/DDBJ databases">
        <title>Improved gene annotation of the rice (Oryza sativa) genomes.</title>
        <authorList>
            <person name="Wang J."/>
            <person name="Li R."/>
            <person name="Fan W."/>
            <person name="Huang Q."/>
            <person name="Zhang J."/>
            <person name="Zhou Y."/>
            <person name="Hu Y."/>
            <person name="Zi S."/>
            <person name="Li J."/>
            <person name="Ni P."/>
            <person name="Zheng H."/>
            <person name="Zhang Y."/>
            <person name="Zhao M."/>
            <person name="Hao Q."/>
            <person name="McDermott J."/>
            <person name="Samudrala R."/>
            <person name="Kristiansen K."/>
            <person name="Wong G.K.-S."/>
        </authorList>
    </citation>
    <scope>NUCLEOTIDE SEQUENCE</scope>
</reference>
<dbReference type="PANTHER" id="PTHR47069">
    <property type="match status" value="1"/>
</dbReference>
<proteinExistence type="predicted"/>
<accession>B9FAR2</accession>
<dbReference type="AlphaFoldDB" id="B9FAR2"/>
<evidence type="ECO:0000313" key="2">
    <source>
        <dbReference type="EMBL" id="EEE59746.1"/>
    </source>
</evidence>
<name>B9FAR2_ORYSJ</name>
<gene>
    <name evidence="2" type="ORF">OsJ_12213</name>
</gene>
<feature type="region of interest" description="Disordered" evidence="1">
    <location>
        <begin position="172"/>
        <end position="232"/>
    </location>
</feature>
<sequence>MTGRPCTPMKTFFEAAVRRELNALPAYAFLPVLEIARSGCAAGQVLKGLPDLGHDVPFRCRPEDSADRIPLLLGSKRQWLRHLEVQAKEASSCLRSGRQLRPLLKVEAEAGVVVHGLDRHRPDGTVVASEKWWDDNTKGHPKLRKLKNGMPDYLDELDRMFMGVTVDGLTSFVPTHPASQPTNPIVDVEDSDDDGESDEDDFDPLSPSSIGTKRSHSMRSTSSMRSTTTSLSKKLKSPAVCVVEDVCPDPTDTSEEVSDKDLERIPVEYFMDDSADTAFMYGDYRCREVLSSGLGIRKPDWVPGAIQGHRTRAQSTRSPSFKTRQNQKLFQKSEYLRLVHDAPKYEGKLCKKACLLAYKEILKNEIGKSKALGRLIELVGPAERVKLTKVTKELHEAERHKWYNMRVGLYTSPSDMFAGVGTSTQGFRTSPPDVFAGVGTSAHGPFIEGDLEDDDFEVDDDPVQDGLGSPLWKSEQEASLGTGVWRINDCKES</sequence>
<evidence type="ECO:0000256" key="1">
    <source>
        <dbReference type="SAM" id="MobiDB-lite"/>
    </source>
</evidence>
<organism evidence="2">
    <name type="scientific">Oryza sativa subsp. japonica</name>
    <name type="common">Rice</name>
    <dbReference type="NCBI Taxonomy" id="39947"/>
    <lineage>
        <taxon>Eukaryota</taxon>
        <taxon>Viridiplantae</taxon>
        <taxon>Streptophyta</taxon>
        <taxon>Embryophyta</taxon>
        <taxon>Tracheophyta</taxon>
        <taxon>Spermatophyta</taxon>
        <taxon>Magnoliopsida</taxon>
        <taxon>Liliopsida</taxon>
        <taxon>Poales</taxon>
        <taxon>Poaceae</taxon>
        <taxon>BOP clade</taxon>
        <taxon>Oryzoideae</taxon>
        <taxon>Oryzeae</taxon>
        <taxon>Oryzinae</taxon>
        <taxon>Oryza</taxon>
        <taxon>Oryza sativa</taxon>
    </lineage>
</organism>
<dbReference type="Proteomes" id="UP000007752">
    <property type="component" value="Chromosome 3"/>
</dbReference>